<feature type="compositionally biased region" description="Pro residues" evidence="1">
    <location>
        <begin position="351"/>
        <end position="366"/>
    </location>
</feature>
<evidence type="ECO:0000256" key="1">
    <source>
        <dbReference type="SAM" id="MobiDB-lite"/>
    </source>
</evidence>
<accession>A0ABY7DB85</accession>
<name>A0ABY7DB85_MYAAR</name>
<feature type="region of interest" description="Disordered" evidence="1">
    <location>
        <begin position="335"/>
        <end position="416"/>
    </location>
</feature>
<feature type="compositionally biased region" description="Gly residues" evidence="1">
    <location>
        <begin position="89"/>
        <end position="109"/>
    </location>
</feature>
<evidence type="ECO:0000313" key="2">
    <source>
        <dbReference type="EMBL" id="WAQ93610.1"/>
    </source>
</evidence>
<proteinExistence type="predicted"/>
<sequence length="416" mass="43026">MFTAQLPQKLDKMKTAVGILAFGLCLELALCQINPAMMAMLGQGGMSGMGGMAMMPGMGMEMNDILQYQRRPNTAILSSLSQMMSNMGRSGGSAGSAGSGSSSAGGSGMGMDPTSLMLLSGGGLGGGMSNDLMQQMMMMNMMNQNPDQGQGQAQGQGQGQGQAQGGGIYSRIAGMLGDMGSGISPAQQGQMWTYLTMKQLTERIMSAVSDPTGRVQLERDGILTAPDTTTQMMIASMCPRPTGCMMPFCGETAEIPFTPESFYMCRGCPRCRLDTSQQSMMNMMSQFRGNRGGASGGAGGNMAQQMAMMRMMQGGSGGGGGASNPMLTMALLNSMNQQSQTPTAPTSSQQSPPPPPGGPMFPPRGPPAATGNSASTGGGSAPPPEFVNYMQKIRAQMKQQNQAAKTARGSAPNPAA</sequence>
<organism evidence="2 3">
    <name type="scientific">Mya arenaria</name>
    <name type="common">Soft-shell clam</name>
    <dbReference type="NCBI Taxonomy" id="6604"/>
    <lineage>
        <taxon>Eukaryota</taxon>
        <taxon>Metazoa</taxon>
        <taxon>Spiralia</taxon>
        <taxon>Lophotrochozoa</taxon>
        <taxon>Mollusca</taxon>
        <taxon>Bivalvia</taxon>
        <taxon>Autobranchia</taxon>
        <taxon>Heteroconchia</taxon>
        <taxon>Euheterodonta</taxon>
        <taxon>Imparidentia</taxon>
        <taxon>Neoheterodontei</taxon>
        <taxon>Myida</taxon>
        <taxon>Myoidea</taxon>
        <taxon>Myidae</taxon>
        <taxon>Mya</taxon>
    </lineage>
</organism>
<reference evidence="2" key="1">
    <citation type="submission" date="2022-11" db="EMBL/GenBank/DDBJ databases">
        <title>Centuries of genome instability and evolution in soft-shell clam transmissible cancer (bioRxiv).</title>
        <authorList>
            <person name="Hart S.F.M."/>
            <person name="Yonemitsu M.A."/>
            <person name="Giersch R.M."/>
            <person name="Beal B.F."/>
            <person name="Arriagada G."/>
            <person name="Davis B.W."/>
            <person name="Ostrander E.A."/>
            <person name="Goff S.P."/>
            <person name="Metzger M.J."/>
        </authorList>
    </citation>
    <scope>NUCLEOTIDE SEQUENCE</scope>
    <source>
        <strain evidence="2">MELC-2E11</strain>
        <tissue evidence="2">Siphon/mantle</tissue>
    </source>
</reference>
<feature type="region of interest" description="Disordered" evidence="1">
    <location>
        <begin position="87"/>
        <end position="109"/>
    </location>
</feature>
<dbReference type="Proteomes" id="UP001164746">
    <property type="component" value="Chromosome 1"/>
</dbReference>
<dbReference type="EMBL" id="CP111012">
    <property type="protein sequence ID" value="WAQ93610.1"/>
    <property type="molecule type" value="Genomic_DNA"/>
</dbReference>
<feature type="compositionally biased region" description="Gly residues" evidence="1">
    <location>
        <begin position="152"/>
        <end position="166"/>
    </location>
</feature>
<gene>
    <name evidence="2" type="ORF">MAR_006081</name>
</gene>
<feature type="region of interest" description="Disordered" evidence="1">
    <location>
        <begin position="143"/>
        <end position="166"/>
    </location>
</feature>
<evidence type="ECO:0000313" key="3">
    <source>
        <dbReference type="Proteomes" id="UP001164746"/>
    </source>
</evidence>
<keyword evidence="3" id="KW-1185">Reference proteome</keyword>
<feature type="compositionally biased region" description="Low complexity" evidence="1">
    <location>
        <begin position="338"/>
        <end position="350"/>
    </location>
</feature>
<protein>
    <submittedName>
        <fullName evidence="2">Uncharacterized protein</fullName>
    </submittedName>
</protein>